<keyword evidence="9" id="KW-0046">Antibiotic resistance</keyword>
<dbReference type="AlphaFoldDB" id="A0A387HRS7"/>
<dbReference type="Pfam" id="PF00005">
    <property type="entry name" value="ABC_tran"/>
    <property type="match status" value="1"/>
</dbReference>
<evidence type="ECO:0000256" key="9">
    <source>
        <dbReference type="ARBA" id="ARBA00023251"/>
    </source>
</evidence>
<dbReference type="GO" id="GO:0005886">
    <property type="term" value="C:plasma membrane"/>
    <property type="evidence" value="ECO:0007669"/>
    <property type="project" value="UniProtKB-SubCell"/>
</dbReference>
<name>A0A387HRS7_9ACTN</name>
<dbReference type="RefSeq" id="WP_120724811.1">
    <property type="nucleotide sequence ID" value="NZ_CP032698.1"/>
</dbReference>
<keyword evidence="12" id="KW-0378">Hydrolase</keyword>
<evidence type="ECO:0000256" key="7">
    <source>
        <dbReference type="ARBA" id="ARBA00022967"/>
    </source>
</evidence>
<keyword evidence="4" id="KW-1003">Cell membrane</keyword>
<evidence type="ECO:0000256" key="3">
    <source>
        <dbReference type="ARBA" id="ARBA00022448"/>
    </source>
</evidence>
<dbReference type="PANTHER" id="PTHR42711">
    <property type="entry name" value="ABC TRANSPORTER ATP-BINDING PROTEIN"/>
    <property type="match status" value="1"/>
</dbReference>
<dbReference type="GO" id="GO:0046677">
    <property type="term" value="P:response to antibiotic"/>
    <property type="evidence" value="ECO:0007669"/>
    <property type="project" value="UniProtKB-KW"/>
</dbReference>
<dbReference type="InterPro" id="IPR050763">
    <property type="entry name" value="ABC_transporter_ATP-binding"/>
</dbReference>
<dbReference type="NCBIfam" id="TIGR01188">
    <property type="entry name" value="drrA"/>
    <property type="match status" value="1"/>
</dbReference>
<sequence>MTTTYAVLSEGLEKRFGEVRALRGLDLAVPEGTVCGVLGPNGAGKTTAVRLLTTLLAPDAGSARVAGYDVVREQDAVRRHIGVTGQSTSVDVELTGRQNLRLFAKLHGVRGAAGRGRADELLDQFGLLDAADRAAGTYSGGMRRRLDLAASLLTRPRVLFLDEPTTGLDPASRNQIWAAVRALTAEGTTVLLTTQYLEEADRLADHIVLIDEGRAAVTGTPAELKARIGAYAEIVVASEAALPQAAAVLDQLTGAEPQLDALRRTVGAVSMDPTLTLPRIVRELDAAGVPILDAGLRPPTLDEVFLRLTDSANSRKELVT</sequence>
<evidence type="ECO:0000256" key="2">
    <source>
        <dbReference type="ARBA" id="ARBA00012191"/>
    </source>
</evidence>
<dbReference type="PROSITE" id="PS00211">
    <property type="entry name" value="ABC_TRANSPORTER_1"/>
    <property type="match status" value="1"/>
</dbReference>
<dbReference type="GO" id="GO:0008559">
    <property type="term" value="F:ABC-type xenobiotic transporter activity"/>
    <property type="evidence" value="ECO:0007669"/>
    <property type="project" value="UniProtKB-EC"/>
</dbReference>
<dbReference type="GO" id="GO:1900753">
    <property type="term" value="P:doxorubicin transport"/>
    <property type="evidence" value="ECO:0007669"/>
    <property type="project" value="InterPro"/>
</dbReference>
<dbReference type="GO" id="GO:0005524">
    <property type="term" value="F:ATP binding"/>
    <property type="evidence" value="ECO:0007669"/>
    <property type="project" value="UniProtKB-KW"/>
</dbReference>
<evidence type="ECO:0000256" key="4">
    <source>
        <dbReference type="ARBA" id="ARBA00022475"/>
    </source>
</evidence>
<feature type="domain" description="ABC transporter" evidence="11">
    <location>
        <begin position="7"/>
        <end position="237"/>
    </location>
</feature>
<comment type="subcellular location">
    <subcellularLocation>
        <location evidence="1">Cell membrane</location>
        <topology evidence="1">Peripheral membrane protein</topology>
        <orientation evidence="1">Cytoplasmic side</orientation>
    </subcellularLocation>
</comment>
<dbReference type="PANTHER" id="PTHR42711:SF19">
    <property type="entry name" value="DOXORUBICIN RESISTANCE ATP-BINDING PROTEIN DRRA"/>
    <property type="match status" value="1"/>
</dbReference>
<dbReference type="KEGG" id="shun:DWB77_06008"/>
<dbReference type="InterPro" id="IPR005894">
    <property type="entry name" value="DrrA"/>
</dbReference>
<dbReference type="GO" id="GO:0043215">
    <property type="term" value="P:daunorubicin transport"/>
    <property type="evidence" value="ECO:0007669"/>
    <property type="project" value="InterPro"/>
</dbReference>
<evidence type="ECO:0000256" key="6">
    <source>
        <dbReference type="ARBA" id="ARBA00022840"/>
    </source>
</evidence>
<dbReference type="SMART" id="SM00382">
    <property type="entry name" value="AAA"/>
    <property type="match status" value="1"/>
</dbReference>
<dbReference type="InterPro" id="IPR027417">
    <property type="entry name" value="P-loop_NTPase"/>
</dbReference>
<dbReference type="EC" id="7.6.2.2" evidence="2"/>
<dbReference type="OrthoDB" id="9804819at2"/>
<organism evidence="12 13">
    <name type="scientific">Streptomyces hundungensis</name>
    <dbReference type="NCBI Taxonomy" id="1077946"/>
    <lineage>
        <taxon>Bacteria</taxon>
        <taxon>Bacillati</taxon>
        <taxon>Actinomycetota</taxon>
        <taxon>Actinomycetes</taxon>
        <taxon>Kitasatosporales</taxon>
        <taxon>Streptomycetaceae</taxon>
        <taxon>Streptomyces</taxon>
    </lineage>
</organism>
<keyword evidence="6 12" id="KW-0067">ATP-binding</keyword>
<comment type="similarity">
    <text evidence="10">Belongs to the ABC transporter superfamily. Drug exporter-1 (DrugE1) (TC 3.A.1.105) family.</text>
</comment>
<keyword evidence="3" id="KW-0813">Transport</keyword>
<dbReference type="InterPro" id="IPR003439">
    <property type="entry name" value="ABC_transporter-like_ATP-bd"/>
</dbReference>
<gene>
    <name evidence="12" type="primary">drrA_16</name>
    <name evidence="12" type="ORF">DWB77_06008</name>
</gene>
<protein>
    <recommendedName>
        <fullName evidence="2">ABC-type xenobiotic transporter</fullName>
        <ecNumber evidence="2">7.6.2.2</ecNumber>
    </recommendedName>
</protein>
<dbReference type="InterPro" id="IPR017871">
    <property type="entry name" value="ABC_transporter-like_CS"/>
</dbReference>
<evidence type="ECO:0000313" key="12">
    <source>
        <dbReference type="EMBL" id="AYG83807.1"/>
    </source>
</evidence>
<accession>A0A387HRS7</accession>
<dbReference type="SUPFAM" id="SSF52540">
    <property type="entry name" value="P-loop containing nucleoside triphosphate hydrolases"/>
    <property type="match status" value="1"/>
</dbReference>
<keyword evidence="7" id="KW-1278">Translocase</keyword>
<dbReference type="InterPro" id="IPR003593">
    <property type="entry name" value="AAA+_ATPase"/>
</dbReference>
<keyword evidence="8" id="KW-0472">Membrane</keyword>
<keyword evidence="13" id="KW-1185">Reference proteome</keyword>
<evidence type="ECO:0000256" key="5">
    <source>
        <dbReference type="ARBA" id="ARBA00022741"/>
    </source>
</evidence>
<reference evidence="12 13" key="1">
    <citation type="submission" date="2018-10" db="EMBL/GenBank/DDBJ databases">
        <title>Relationship between Morphology and Antimicrobial Activity in Streptomyces.</title>
        <authorList>
            <person name="Kang H.J."/>
            <person name="Kim S.B."/>
        </authorList>
    </citation>
    <scope>NUCLEOTIDE SEQUENCE [LARGE SCALE GENOMIC DNA]</scope>
    <source>
        <strain evidence="12 13">BH38</strain>
    </source>
</reference>
<proteinExistence type="inferred from homology"/>
<dbReference type="Proteomes" id="UP000271554">
    <property type="component" value="Chromosome"/>
</dbReference>
<evidence type="ECO:0000256" key="8">
    <source>
        <dbReference type="ARBA" id="ARBA00023136"/>
    </source>
</evidence>
<dbReference type="GO" id="GO:0016887">
    <property type="term" value="F:ATP hydrolysis activity"/>
    <property type="evidence" value="ECO:0007669"/>
    <property type="project" value="InterPro"/>
</dbReference>
<evidence type="ECO:0000259" key="11">
    <source>
        <dbReference type="PROSITE" id="PS50893"/>
    </source>
</evidence>
<evidence type="ECO:0000256" key="1">
    <source>
        <dbReference type="ARBA" id="ARBA00004413"/>
    </source>
</evidence>
<dbReference type="Gene3D" id="3.40.50.300">
    <property type="entry name" value="P-loop containing nucleotide triphosphate hydrolases"/>
    <property type="match status" value="1"/>
</dbReference>
<keyword evidence="5" id="KW-0547">Nucleotide-binding</keyword>
<dbReference type="FunFam" id="3.40.50.300:FF:000589">
    <property type="entry name" value="ABC transporter, ATP-binding subunit"/>
    <property type="match status" value="1"/>
</dbReference>
<evidence type="ECO:0000256" key="10">
    <source>
        <dbReference type="ARBA" id="ARBA00049985"/>
    </source>
</evidence>
<dbReference type="EMBL" id="CP032698">
    <property type="protein sequence ID" value="AYG83807.1"/>
    <property type="molecule type" value="Genomic_DNA"/>
</dbReference>
<evidence type="ECO:0000313" key="13">
    <source>
        <dbReference type="Proteomes" id="UP000271554"/>
    </source>
</evidence>
<dbReference type="PROSITE" id="PS50893">
    <property type="entry name" value="ABC_TRANSPORTER_2"/>
    <property type="match status" value="1"/>
</dbReference>